<feature type="compositionally biased region" description="Basic residues" evidence="1">
    <location>
        <begin position="953"/>
        <end position="966"/>
    </location>
</feature>
<feature type="compositionally biased region" description="Polar residues" evidence="1">
    <location>
        <begin position="663"/>
        <end position="673"/>
    </location>
</feature>
<sequence>MTFGSWIRRLGHNQQDNTGGLDRKEIEELVANAGRVPRSVASSPAKTASVKRIRTVSGPTTIAEKYGRPAPRHVVVNKRQVMVRPTVPSDTAEPKLMEVPRAPKSVFEEGIAIPDESERFPPNENRYVSYRASHVGGASVIPPEELGEVQPEDEDDTSSIEQGVLPYPEKTEEPVVDKEEVEVKESDATEKSKTTASPQLDRTVLVSESVKTPSKSSKKGAKVKRSHTTGSSARSVPWDTAGSASKDSAPTVFTLNYATAAHHGREYLYRLSDYDNSPGESVPKQAVTTTKISEVKGKDAEPRSKGETKFTEAIKPVESKKEANKATESAKTLDSVKAMEAQTSKAEAGSASEQAPPVPPKDVKKSTPTYTPTYLSGKPAAYKSELPSYLQTGKVTASISATPKSTTDTDAAKKGTEEKAKEADGKAVKEAEEKAKQEAEDKAAKEAEAKKAAEAKAAKEAEEKKVAEEKAAKEAEAKKAAEEKAAKEAEAKKAAEEKAAKVAEEKAKKEAEAKQAAEKAAKEADEKKAAEKAKKEAEEKTKKEAEAKAAKEAESKLSTKPSSKTLSSSASFSIPTSDRSKPAPAIIGIDNLYGLQSATYESKKPTADEAKPKSDVKVTSSRGVSSGAAPALAHASIYGKKGESKADTKEGKTINSVVPEFIRQNSFDTSVSTRAIPPESRRNSDASAGASLADSSRPSGLAPPINDASVLGLAKSERAASVAQSEAKAATLSTGAVSKPAPAAAAATQPPKPSATESKPTPSRASVTHSIQSKPTPSTTAPAASASETKTAATSSAPTSEKPAPRIEESKPAQSKPTAAPAVDVDTPSNAKASPALKESVQASKETKPSLPEKDTKRGEAAKEDAEKKPAEGSKEAAAPTKPTEATKDVPKSTEAAAATKTESTKDEASKASESAAAKSTETKPAVTKDTEASKAAPEEEKSTRNSSILAAFRKKDKKKNKNKKK</sequence>
<feature type="compositionally biased region" description="Basic and acidic residues" evidence="1">
    <location>
        <begin position="169"/>
        <end position="193"/>
    </location>
</feature>
<feature type="region of interest" description="Disordered" evidence="1">
    <location>
        <begin position="136"/>
        <end position="249"/>
    </location>
</feature>
<feature type="compositionally biased region" description="Acidic residues" evidence="1">
    <location>
        <begin position="145"/>
        <end position="158"/>
    </location>
</feature>
<feature type="compositionally biased region" description="Low complexity" evidence="1">
    <location>
        <begin position="893"/>
        <end position="902"/>
    </location>
</feature>
<feature type="region of interest" description="Disordered" evidence="1">
    <location>
        <begin position="395"/>
        <end position="584"/>
    </location>
</feature>
<feature type="region of interest" description="Disordered" evidence="1">
    <location>
        <begin position="275"/>
        <end position="379"/>
    </location>
</feature>
<feature type="region of interest" description="Disordered" evidence="1">
    <location>
        <begin position="1"/>
        <end position="22"/>
    </location>
</feature>
<feature type="region of interest" description="Disordered" evidence="1">
    <location>
        <begin position="602"/>
        <end position="966"/>
    </location>
</feature>
<feature type="compositionally biased region" description="Polar residues" evidence="1">
    <location>
        <begin position="395"/>
        <end position="409"/>
    </location>
</feature>
<feature type="compositionally biased region" description="Polar residues" evidence="1">
    <location>
        <begin position="757"/>
        <end position="772"/>
    </location>
</feature>
<evidence type="ECO:0000313" key="3">
    <source>
        <dbReference type="Proteomes" id="UP001216638"/>
    </source>
</evidence>
<organism evidence="2 3">
    <name type="scientific">Malassezia brasiliensis</name>
    <dbReference type="NCBI Taxonomy" id="1821822"/>
    <lineage>
        <taxon>Eukaryota</taxon>
        <taxon>Fungi</taxon>
        <taxon>Dikarya</taxon>
        <taxon>Basidiomycota</taxon>
        <taxon>Ustilaginomycotina</taxon>
        <taxon>Malasseziomycetes</taxon>
        <taxon>Malasseziales</taxon>
        <taxon>Malasseziaceae</taxon>
        <taxon>Malassezia</taxon>
    </lineage>
</organism>
<dbReference type="EMBL" id="CP119952">
    <property type="protein sequence ID" value="WFC95177.1"/>
    <property type="molecule type" value="Genomic_DNA"/>
</dbReference>
<evidence type="ECO:0000256" key="1">
    <source>
        <dbReference type="SAM" id="MobiDB-lite"/>
    </source>
</evidence>
<name>A0AAF0INM4_9BASI</name>
<feature type="compositionally biased region" description="Low complexity" evidence="1">
    <location>
        <begin position="912"/>
        <end position="924"/>
    </location>
</feature>
<feature type="compositionally biased region" description="Low complexity" evidence="1">
    <location>
        <begin position="685"/>
        <end position="696"/>
    </location>
</feature>
<reference evidence="2" key="1">
    <citation type="submission" date="2023-03" db="EMBL/GenBank/DDBJ databases">
        <title>Mating type loci evolution in Malassezia.</title>
        <authorList>
            <person name="Coelho M.A."/>
        </authorList>
    </citation>
    <scope>NUCLEOTIDE SEQUENCE</scope>
    <source>
        <strain evidence="2">CBS 14135</strain>
    </source>
</reference>
<keyword evidence="3" id="KW-1185">Reference proteome</keyword>
<feature type="compositionally biased region" description="Low complexity" evidence="1">
    <location>
        <begin position="773"/>
        <end position="802"/>
    </location>
</feature>
<feature type="compositionally biased region" description="Low complexity" evidence="1">
    <location>
        <begin position="719"/>
        <end position="749"/>
    </location>
</feature>
<feature type="compositionally biased region" description="Basic and acidic residues" evidence="1">
    <location>
        <begin position="845"/>
        <end position="875"/>
    </location>
</feature>
<feature type="compositionally biased region" description="Basic and acidic residues" evidence="1">
    <location>
        <begin position="602"/>
        <end position="616"/>
    </location>
</feature>
<gene>
    <name evidence="2" type="ORF">MBRA1_001824</name>
</gene>
<feature type="compositionally biased region" description="Basic and acidic residues" evidence="1">
    <location>
        <begin position="293"/>
        <end position="325"/>
    </location>
</feature>
<proteinExistence type="predicted"/>
<evidence type="ECO:0000313" key="2">
    <source>
        <dbReference type="EMBL" id="WFC95177.1"/>
    </source>
</evidence>
<feature type="compositionally biased region" description="Basic and acidic residues" evidence="1">
    <location>
        <begin position="640"/>
        <end position="652"/>
    </location>
</feature>
<protein>
    <submittedName>
        <fullName evidence="2">Uncharacterized protein</fullName>
    </submittedName>
</protein>
<dbReference type="AlphaFoldDB" id="A0AAF0INM4"/>
<feature type="compositionally biased region" description="Basic residues" evidence="1">
    <location>
        <begin position="216"/>
        <end position="227"/>
    </location>
</feature>
<feature type="compositionally biased region" description="Low complexity" evidence="1">
    <location>
        <begin position="558"/>
        <end position="573"/>
    </location>
</feature>
<feature type="compositionally biased region" description="Basic and acidic residues" evidence="1">
    <location>
        <begin position="410"/>
        <end position="557"/>
    </location>
</feature>
<dbReference type="Proteomes" id="UP001216638">
    <property type="component" value="Chromosome 2"/>
</dbReference>
<accession>A0AAF0INM4</accession>
<feature type="compositionally biased region" description="Basic and acidic residues" evidence="1">
    <location>
        <begin position="927"/>
        <end position="944"/>
    </location>
</feature>